<feature type="compositionally biased region" description="Pro residues" evidence="1">
    <location>
        <begin position="125"/>
        <end position="140"/>
    </location>
</feature>
<keyword evidence="2" id="KW-0472">Membrane</keyword>
<reference evidence="3" key="1">
    <citation type="submission" date="2021-02" db="EMBL/GenBank/DDBJ databases">
        <authorList>
            <person name="Dougan E. K."/>
            <person name="Rhodes N."/>
            <person name="Thang M."/>
            <person name="Chan C."/>
        </authorList>
    </citation>
    <scope>NUCLEOTIDE SEQUENCE</scope>
</reference>
<dbReference type="AlphaFoldDB" id="A0A812UPB7"/>
<evidence type="ECO:0000256" key="1">
    <source>
        <dbReference type="SAM" id="MobiDB-lite"/>
    </source>
</evidence>
<feature type="compositionally biased region" description="Basic and acidic residues" evidence="1">
    <location>
        <begin position="108"/>
        <end position="122"/>
    </location>
</feature>
<dbReference type="EMBL" id="CAJNIZ010039446">
    <property type="protein sequence ID" value="CAE7590411.1"/>
    <property type="molecule type" value="Genomic_DNA"/>
</dbReference>
<evidence type="ECO:0000313" key="3">
    <source>
        <dbReference type="EMBL" id="CAE7590411.1"/>
    </source>
</evidence>
<feature type="transmembrane region" description="Helical" evidence="2">
    <location>
        <begin position="269"/>
        <end position="289"/>
    </location>
</feature>
<protein>
    <submittedName>
        <fullName evidence="3">FKS1 protein</fullName>
    </submittedName>
</protein>
<name>A0A812UPB7_SYMPI</name>
<gene>
    <name evidence="3" type="primary">FKS1</name>
    <name evidence="3" type="ORF">SPIL2461_LOCUS15738</name>
</gene>
<feature type="region of interest" description="Disordered" evidence="1">
    <location>
        <begin position="83"/>
        <end position="154"/>
    </location>
</feature>
<evidence type="ECO:0000313" key="4">
    <source>
        <dbReference type="Proteomes" id="UP000649617"/>
    </source>
</evidence>
<feature type="compositionally biased region" description="Basic and acidic residues" evidence="1">
    <location>
        <begin position="83"/>
        <end position="98"/>
    </location>
</feature>
<keyword evidence="2" id="KW-0812">Transmembrane</keyword>
<evidence type="ECO:0000256" key="2">
    <source>
        <dbReference type="SAM" id="Phobius"/>
    </source>
</evidence>
<organism evidence="3 4">
    <name type="scientific">Symbiodinium pilosum</name>
    <name type="common">Dinoflagellate</name>
    <dbReference type="NCBI Taxonomy" id="2952"/>
    <lineage>
        <taxon>Eukaryota</taxon>
        <taxon>Sar</taxon>
        <taxon>Alveolata</taxon>
        <taxon>Dinophyceae</taxon>
        <taxon>Suessiales</taxon>
        <taxon>Symbiodiniaceae</taxon>
        <taxon>Symbiodinium</taxon>
    </lineage>
</organism>
<keyword evidence="4" id="KW-1185">Reference proteome</keyword>
<accession>A0A812UPB7</accession>
<sequence length="302" mass="33304">MQLRHHIELGSAANLMTVSHLAGWQKPRLRHGSFAVVVNPEETVLGSMQKELKDEGIDIKDAERAAQDAEKAELKELNLKELQELKQEPQDPNRHEFVVPRIPKKTTALKDEEPRAAERSEENPPNGPPAPLPGPLPGPPLDLEAPEPYDEGYEEGYEEVPLLDQDLEKADIRYDSKVDPQLNRIADQVNAKIDMVEERLLGNRLQNLVVPFPASDASRDASSVHVFLGNPSTTTPDVGTPLDEVNQLLQKADSIEKGLVATSNLQMQGVAPIGLCAGLLMAGHSSFIYRSQMRIIRTAGFL</sequence>
<keyword evidence="2" id="KW-1133">Transmembrane helix</keyword>
<comment type="caution">
    <text evidence="3">The sequence shown here is derived from an EMBL/GenBank/DDBJ whole genome shotgun (WGS) entry which is preliminary data.</text>
</comment>
<feature type="compositionally biased region" description="Acidic residues" evidence="1">
    <location>
        <begin position="144"/>
        <end position="154"/>
    </location>
</feature>
<proteinExistence type="predicted"/>
<dbReference type="Proteomes" id="UP000649617">
    <property type="component" value="Unassembled WGS sequence"/>
</dbReference>